<dbReference type="AlphaFoldDB" id="A0A6I1FCQ0"/>
<dbReference type="EMBL" id="WEIO01000009">
    <property type="protein sequence ID" value="KAB7705255.1"/>
    <property type="molecule type" value="Genomic_DNA"/>
</dbReference>
<evidence type="ECO:0000256" key="6">
    <source>
        <dbReference type="SAM" id="Phobius"/>
    </source>
</evidence>
<evidence type="ECO:0000256" key="4">
    <source>
        <dbReference type="ARBA" id="ARBA00022989"/>
    </source>
</evidence>
<dbReference type="InterPro" id="IPR051790">
    <property type="entry name" value="Cytochrome_c-biogenesis_DsbD"/>
</dbReference>
<evidence type="ECO:0000313" key="8">
    <source>
        <dbReference type="EMBL" id="KAB7705255.1"/>
    </source>
</evidence>
<proteinExistence type="inferred from homology"/>
<feature type="transmembrane region" description="Helical" evidence="6">
    <location>
        <begin position="6"/>
        <end position="34"/>
    </location>
</feature>
<evidence type="ECO:0000256" key="2">
    <source>
        <dbReference type="ARBA" id="ARBA00006143"/>
    </source>
</evidence>
<dbReference type="Proteomes" id="UP000429595">
    <property type="component" value="Unassembled WGS sequence"/>
</dbReference>
<dbReference type="RefSeq" id="WP_152153090.1">
    <property type="nucleotide sequence ID" value="NZ_WEIO01000009.1"/>
</dbReference>
<protein>
    <submittedName>
        <fullName evidence="8">Cytochrome c biogenesis protein CcdA</fullName>
    </submittedName>
</protein>
<evidence type="ECO:0000259" key="7">
    <source>
        <dbReference type="Pfam" id="PF02683"/>
    </source>
</evidence>
<evidence type="ECO:0000313" key="9">
    <source>
        <dbReference type="Proteomes" id="UP000429595"/>
    </source>
</evidence>
<dbReference type="GO" id="GO:0016020">
    <property type="term" value="C:membrane"/>
    <property type="evidence" value="ECO:0007669"/>
    <property type="project" value="UniProtKB-SubCell"/>
</dbReference>
<evidence type="ECO:0000256" key="3">
    <source>
        <dbReference type="ARBA" id="ARBA00022692"/>
    </source>
</evidence>
<feature type="domain" description="Cytochrome C biogenesis protein transmembrane" evidence="7">
    <location>
        <begin position="5"/>
        <end position="212"/>
    </location>
</feature>
<keyword evidence="3 6" id="KW-0812">Transmembrane</keyword>
<accession>A0A6I1FCQ0</accession>
<feature type="transmembrane region" description="Helical" evidence="6">
    <location>
        <begin position="55"/>
        <end position="79"/>
    </location>
</feature>
<dbReference type="GO" id="GO:0017004">
    <property type="term" value="P:cytochrome complex assembly"/>
    <property type="evidence" value="ECO:0007669"/>
    <property type="project" value="InterPro"/>
</dbReference>
<comment type="subcellular location">
    <subcellularLocation>
        <location evidence="1">Membrane</location>
        <topology evidence="1">Multi-pass membrane protein</topology>
    </subcellularLocation>
</comment>
<feature type="transmembrane region" description="Helical" evidence="6">
    <location>
        <begin position="85"/>
        <end position="105"/>
    </location>
</feature>
<name>A0A6I1FCQ0_9BACI</name>
<dbReference type="PANTHER" id="PTHR31272">
    <property type="entry name" value="CYTOCHROME C-TYPE BIOGENESIS PROTEIN HI_1454-RELATED"/>
    <property type="match status" value="1"/>
</dbReference>
<comment type="similarity">
    <text evidence="2">Belongs to the DsbD family.</text>
</comment>
<comment type="caution">
    <text evidence="8">The sequence shown here is derived from an EMBL/GenBank/DDBJ whole genome shotgun (WGS) entry which is preliminary data.</text>
</comment>
<feature type="transmembrane region" description="Helical" evidence="6">
    <location>
        <begin position="199"/>
        <end position="219"/>
    </location>
</feature>
<sequence>MEQVSLLVALGAGLLSFFSPCIFPILPAYISHLTGGNIQDQKLHVDRRLLIQRSFAFVIGFSLVFMLMGASATLIGQLFQANRQLIEHLSGILIVAFGLQMLGLFKFTFLMKEKKWDHRLQKPKNWFSSILLGVAFGSGWTPCVGLTLSSILLLAGSSTTFSQGIMLLVVYSLGMAVPFLLISFMMTKSMRIIRTVNRYLGKLSIINGSVMIVLGLLVFTGQMTKISAYFAKFAIFTF</sequence>
<keyword evidence="5 6" id="KW-0472">Membrane</keyword>
<keyword evidence="9" id="KW-1185">Reference proteome</keyword>
<dbReference type="Pfam" id="PF02683">
    <property type="entry name" value="DsbD_TM"/>
    <property type="match status" value="1"/>
</dbReference>
<dbReference type="InterPro" id="IPR003834">
    <property type="entry name" value="Cyt_c_assmbl_TM_dom"/>
</dbReference>
<feature type="transmembrane region" description="Helical" evidence="6">
    <location>
        <begin position="126"/>
        <end position="153"/>
    </location>
</feature>
<reference evidence="8 9" key="1">
    <citation type="submission" date="2019-10" db="EMBL/GenBank/DDBJ databases">
        <title>Bacillus aerolatum sp. nov., isolated from bioaerosol of sport playgrounds.</title>
        <authorList>
            <person name="Chen P."/>
            <person name="Zhang G."/>
        </authorList>
    </citation>
    <scope>NUCLEOTIDE SEQUENCE [LARGE SCALE GENOMIC DNA]</scope>
    <source>
        <strain evidence="8 9">CX253</strain>
    </source>
</reference>
<evidence type="ECO:0000256" key="5">
    <source>
        <dbReference type="ARBA" id="ARBA00023136"/>
    </source>
</evidence>
<keyword evidence="4 6" id="KW-1133">Transmembrane helix</keyword>
<dbReference type="PANTHER" id="PTHR31272:SF4">
    <property type="entry name" value="CYTOCHROME C-TYPE BIOGENESIS PROTEIN HI_1454-RELATED"/>
    <property type="match status" value="1"/>
</dbReference>
<gene>
    <name evidence="8" type="ORF">F9802_14200</name>
</gene>
<evidence type="ECO:0000256" key="1">
    <source>
        <dbReference type="ARBA" id="ARBA00004141"/>
    </source>
</evidence>
<organism evidence="8 9">
    <name type="scientific">Bacillus aerolatus</name>
    <dbReference type="NCBI Taxonomy" id="2653354"/>
    <lineage>
        <taxon>Bacteria</taxon>
        <taxon>Bacillati</taxon>
        <taxon>Bacillota</taxon>
        <taxon>Bacilli</taxon>
        <taxon>Bacillales</taxon>
        <taxon>Bacillaceae</taxon>
        <taxon>Bacillus</taxon>
    </lineage>
</organism>
<feature type="transmembrane region" description="Helical" evidence="6">
    <location>
        <begin position="165"/>
        <end position="187"/>
    </location>
</feature>